<feature type="region of interest" description="Disordered" evidence="1">
    <location>
        <begin position="1"/>
        <end position="30"/>
    </location>
</feature>
<dbReference type="Proteomes" id="UP000184097">
    <property type="component" value="Unassembled WGS sequence"/>
</dbReference>
<gene>
    <name evidence="2" type="ORF">SAMN02745247_01904</name>
</gene>
<evidence type="ECO:0000313" key="2">
    <source>
        <dbReference type="EMBL" id="SHN58591.1"/>
    </source>
</evidence>
<feature type="non-terminal residue" evidence="2">
    <location>
        <position position="1"/>
    </location>
</feature>
<organism evidence="2 3">
    <name type="scientific">Butyrivibrio hungatei DSM 14810</name>
    <dbReference type="NCBI Taxonomy" id="1121132"/>
    <lineage>
        <taxon>Bacteria</taxon>
        <taxon>Bacillati</taxon>
        <taxon>Bacillota</taxon>
        <taxon>Clostridia</taxon>
        <taxon>Lachnospirales</taxon>
        <taxon>Lachnospiraceae</taxon>
        <taxon>Butyrivibrio</taxon>
    </lineage>
</organism>
<dbReference type="AlphaFoldDB" id="A0A1M7SJD3"/>
<dbReference type="RefSeq" id="WP_178297639.1">
    <property type="nucleotide sequence ID" value="NZ_FRDH01000007.1"/>
</dbReference>
<evidence type="ECO:0000256" key="1">
    <source>
        <dbReference type="SAM" id="MobiDB-lite"/>
    </source>
</evidence>
<accession>A0A1M7SJD3</accession>
<sequence length="157" mass="17121">APAEAMPEIALEESTPEEMPEIALEEPTPEIVIEEPAPEMAFDMSEAEQTPAEMDMNAAAGSMEGAVEDIEDFLSAEDYEYLTIQEGSKTTILMKTSDNNTMAIVYDGNEFESLDPSYSKDGKNSYVDIMNEQVKEAIKAGGNSCINRHKGSKVVAK</sequence>
<dbReference type="EMBL" id="FRDH01000007">
    <property type="protein sequence ID" value="SHN58591.1"/>
    <property type="molecule type" value="Genomic_DNA"/>
</dbReference>
<reference evidence="2 3" key="1">
    <citation type="submission" date="2016-12" db="EMBL/GenBank/DDBJ databases">
        <authorList>
            <person name="Song W.-J."/>
            <person name="Kurnit D.M."/>
        </authorList>
    </citation>
    <scope>NUCLEOTIDE SEQUENCE [LARGE SCALE GENOMIC DNA]</scope>
    <source>
        <strain evidence="2 3">DSM 14810</strain>
    </source>
</reference>
<feature type="compositionally biased region" description="Acidic residues" evidence="1">
    <location>
        <begin position="10"/>
        <end position="30"/>
    </location>
</feature>
<evidence type="ECO:0000313" key="3">
    <source>
        <dbReference type="Proteomes" id="UP000184097"/>
    </source>
</evidence>
<protein>
    <submittedName>
        <fullName evidence="2">Uncharacterized protein</fullName>
    </submittedName>
</protein>
<name>A0A1M7SJD3_9FIRM</name>
<proteinExistence type="predicted"/>